<comment type="caution">
    <text evidence="1">The sequence shown here is derived from an EMBL/GenBank/DDBJ whole genome shotgun (WGS) entry which is preliminary data.</text>
</comment>
<organism evidence="1 2">
    <name type="scientific">Dreissena polymorpha</name>
    <name type="common">Zebra mussel</name>
    <name type="synonym">Mytilus polymorpha</name>
    <dbReference type="NCBI Taxonomy" id="45954"/>
    <lineage>
        <taxon>Eukaryota</taxon>
        <taxon>Metazoa</taxon>
        <taxon>Spiralia</taxon>
        <taxon>Lophotrochozoa</taxon>
        <taxon>Mollusca</taxon>
        <taxon>Bivalvia</taxon>
        <taxon>Autobranchia</taxon>
        <taxon>Heteroconchia</taxon>
        <taxon>Euheterodonta</taxon>
        <taxon>Imparidentia</taxon>
        <taxon>Neoheterodontei</taxon>
        <taxon>Myida</taxon>
        <taxon>Dreissenoidea</taxon>
        <taxon>Dreissenidae</taxon>
        <taxon>Dreissena</taxon>
    </lineage>
</organism>
<gene>
    <name evidence="1" type="ORF">DPMN_185152</name>
</gene>
<sequence>MALIEEVFRNRASGPLERALNLLIVARNQPSTYFASNGEERRSLTVAASDGVQVIKVTIYDQSKFMKFQTGTTLSVRNSIRKTQDGEQTLIITKSTKVFITQTLVAPGRHVQKGRILINPPAADVLPIQQAIRSPLKQRVSVCRRIVQVFLALTFTHCASSDAH</sequence>
<dbReference type="AlphaFoldDB" id="A0A9D4I726"/>
<evidence type="ECO:0000313" key="1">
    <source>
        <dbReference type="EMBL" id="KAH3750624.1"/>
    </source>
</evidence>
<proteinExistence type="predicted"/>
<name>A0A9D4I726_DREPO</name>
<dbReference type="Proteomes" id="UP000828390">
    <property type="component" value="Unassembled WGS sequence"/>
</dbReference>
<reference evidence="1" key="1">
    <citation type="journal article" date="2019" name="bioRxiv">
        <title>The Genome of the Zebra Mussel, Dreissena polymorpha: A Resource for Invasive Species Research.</title>
        <authorList>
            <person name="McCartney M.A."/>
            <person name="Auch B."/>
            <person name="Kono T."/>
            <person name="Mallez S."/>
            <person name="Zhang Y."/>
            <person name="Obille A."/>
            <person name="Becker A."/>
            <person name="Abrahante J.E."/>
            <person name="Garbe J."/>
            <person name="Badalamenti J.P."/>
            <person name="Herman A."/>
            <person name="Mangelson H."/>
            <person name="Liachko I."/>
            <person name="Sullivan S."/>
            <person name="Sone E.D."/>
            <person name="Koren S."/>
            <person name="Silverstein K.A.T."/>
            <person name="Beckman K.B."/>
            <person name="Gohl D.M."/>
        </authorList>
    </citation>
    <scope>NUCLEOTIDE SEQUENCE</scope>
    <source>
        <strain evidence="1">Duluth1</strain>
        <tissue evidence="1">Whole animal</tissue>
    </source>
</reference>
<reference evidence="1" key="2">
    <citation type="submission" date="2020-11" db="EMBL/GenBank/DDBJ databases">
        <authorList>
            <person name="McCartney M.A."/>
            <person name="Auch B."/>
            <person name="Kono T."/>
            <person name="Mallez S."/>
            <person name="Becker A."/>
            <person name="Gohl D.M."/>
            <person name="Silverstein K.A.T."/>
            <person name="Koren S."/>
            <person name="Bechman K.B."/>
            <person name="Herman A."/>
            <person name="Abrahante J.E."/>
            <person name="Garbe J."/>
        </authorList>
    </citation>
    <scope>NUCLEOTIDE SEQUENCE</scope>
    <source>
        <strain evidence="1">Duluth1</strain>
        <tissue evidence="1">Whole animal</tissue>
    </source>
</reference>
<dbReference type="EMBL" id="JAIWYP010000010">
    <property type="protein sequence ID" value="KAH3750624.1"/>
    <property type="molecule type" value="Genomic_DNA"/>
</dbReference>
<accession>A0A9D4I726</accession>
<keyword evidence="2" id="KW-1185">Reference proteome</keyword>
<protein>
    <submittedName>
        <fullName evidence="1">Uncharacterized protein</fullName>
    </submittedName>
</protein>
<evidence type="ECO:0000313" key="2">
    <source>
        <dbReference type="Proteomes" id="UP000828390"/>
    </source>
</evidence>